<keyword evidence="3" id="KW-1185">Reference proteome</keyword>
<evidence type="ECO:0000256" key="1">
    <source>
        <dbReference type="SAM" id="Phobius"/>
    </source>
</evidence>
<comment type="caution">
    <text evidence="2">The sequence shown here is derived from an EMBL/GenBank/DDBJ whole genome shotgun (WGS) entry which is preliminary data.</text>
</comment>
<keyword evidence="1" id="KW-0812">Transmembrane</keyword>
<evidence type="ECO:0008006" key="4">
    <source>
        <dbReference type="Google" id="ProtNLM"/>
    </source>
</evidence>
<evidence type="ECO:0000313" key="3">
    <source>
        <dbReference type="Proteomes" id="UP001148125"/>
    </source>
</evidence>
<keyword evidence="1" id="KW-1133">Transmembrane helix</keyword>
<accession>A0ABT5VF55</accession>
<proteinExistence type="predicted"/>
<dbReference type="RefSeq" id="WP_275117941.1">
    <property type="nucleotide sequence ID" value="NZ_JAOTPO010000004.1"/>
</dbReference>
<sequence length="473" mass="54795">MNERKQRDEELSYIMKHKERMKAPKAAREKSLHAFQAGLHETSDLQKTVQKRQKLHQLVIGSTATVAAAGIAGLLIFNTTFLQDEKPLDERDIIIGGGESREIQPEEHLEVQNPAIESDFSVETVLDRPPFDHDDLNRLGDYRIFNNSFNVKLPRNWTVTEDKGEDVHSVVMTGLDSESMKLLLFNETVSKDQFNDEIQKVTSQFEHMDQITLAPEVLIEELRFNNRVSFPHKQVFPFEIENARISVYIDEEAGRFIELYASQLFGYPFIYTAEFPLDNWDSSNLSWIFLTNLTVDTPFTIPGTVGAPHPEYGRSLEKSVVLMVGAMGYEQVDMKLFEVEELKITGYLPRSTDVEKIEHQHFTEWRFTEPGVSNNSFYSFGKLKESFKIDQGKEIMFDAFNIDLAYQEDLGGSASGHYAYVSHMDEEFMDGHFQLFEQSGQWYYKHKHADREDYNGGVYYQRLEYFINSLEWN</sequence>
<evidence type="ECO:0000313" key="2">
    <source>
        <dbReference type="EMBL" id="MDE5413322.1"/>
    </source>
</evidence>
<protein>
    <recommendedName>
        <fullName evidence="4">DUF4179 domain-containing protein</fullName>
    </recommendedName>
</protein>
<name>A0ABT5VF55_9BACI</name>
<feature type="transmembrane region" description="Helical" evidence="1">
    <location>
        <begin position="55"/>
        <end position="77"/>
    </location>
</feature>
<keyword evidence="1" id="KW-0472">Membrane</keyword>
<reference evidence="2" key="1">
    <citation type="submission" date="2024-05" db="EMBL/GenBank/DDBJ databases">
        <title>Alkalihalobacillus sp. strain MEB203 novel alkaliphilic bacterium from Lonar Lake, India.</title>
        <authorList>
            <person name="Joshi A."/>
            <person name="Thite S."/>
            <person name="Mengade P."/>
        </authorList>
    </citation>
    <scope>NUCLEOTIDE SEQUENCE</scope>
    <source>
        <strain evidence="2">MEB 203</strain>
    </source>
</reference>
<organism evidence="2 3">
    <name type="scientific">Alkalihalobacterium chitinilyticum</name>
    <dbReference type="NCBI Taxonomy" id="2980103"/>
    <lineage>
        <taxon>Bacteria</taxon>
        <taxon>Bacillati</taxon>
        <taxon>Bacillota</taxon>
        <taxon>Bacilli</taxon>
        <taxon>Bacillales</taxon>
        <taxon>Bacillaceae</taxon>
        <taxon>Alkalihalobacterium</taxon>
    </lineage>
</organism>
<dbReference type="EMBL" id="JAOTPO010000004">
    <property type="protein sequence ID" value="MDE5413322.1"/>
    <property type="molecule type" value="Genomic_DNA"/>
</dbReference>
<gene>
    <name evidence="2" type="ORF">N7Z68_07980</name>
</gene>
<dbReference type="Proteomes" id="UP001148125">
    <property type="component" value="Unassembled WGS sequence"/>
</dbReference>